<dbReference type="EMBL" id="JANPWB010000002">
    <property type="protein sequence ID" value="KAJ1210309.1"/>
    <property type="molecule type" value="Genomic_DNA"/>
</dbReference>
<dbReference type="AlphaFoldDB" id="A0AAV7WE19"/>
<proteinExistence type="predicted"/>
<name>A0AAV7WE19_PLEWA</name>
<evidence type="ECO:0000313" key="1">
    <source>
        <dbReference type="EMBL" id="KAJ1210309.1"/>
    </source>
</evidence>
<sequence>MVAKNSGVAQEFKDDSHLYLVSSDGSQLEVGKLPGHPDVVMAGGERQAAAQPPPGRPQKVLLVTWKGASKSVCCGSKMGLHVAHDITTG</sequence>
<keyword evidence="2" id="KW-1185">Reference proteome</keyword>
<dbReference type="Proteomes" id="UP001066276">
    <property type="component" value="Chromosome 1_2"/>
</dbReference>
<accession>A0AAV7WE19</accession>
<reference evidence="1" key="1">
    <citation type="journal article" date="2022" name="bioRxiv">
        <title>Sequencing and chromosome-scale assembly of the giantPleurodeles waltlgenome.</title>
        <authorList>
            <person name="Brown T."/>
            <person name="Elewa A."/>
            <person name="Iarovenko S."/>
            <person name="Subramanian E."/>
            <person name="Araus A.J."/>
            <person name="Petzold A."/>
            <person name="Susuki M."/>
            <person name="Suzuki K.-i.T."/>
            <person name="Hayashi T."/>
            <person name="Toyoda A."/>
            <person name="Oliveira C."/>
            <person name="Osipova E."/>
            <person name="Leigh N.D."/>
            <person name="Simon A."/>
            <person name="Yun M.H."/>
        </authorList>
    </citation>
    <scope>NUCLEOTIDE SEQUENCE</scope>
    <source>
        <strain evidence="1">20211129_DDA</strain>
        <tissue evidence="1">Liver</tissue>
    </source>
</reference>
<organism evidence="1 2">
    <name type="scientific">Pleurodeles waltl</name>
    <name type="common">Iberian ribbed newt</name>
    <dbReference type="NCBI Taxonomy" id="8319"/>
    <lineage>
        <taxon>Eukaryota</taxon>
        <taxon>Metazoa</taxon>
        <taxon>Chordata</taxon>
        <taxon>Craniata</taxon>
        <taxon>Vertebrata</taxon>
        <taxon>Euteleostomi</taxon>
        <taxon>Amphibia</taxon>
        <taxon>Batrachia</taxon>
        <taxon>Caudata</taxon>
        <taxon>Salamandroidea</taxon>
        <taxon>Salamandridae</taxon>
        <taxon>Pleurodelinae</taxon>
        <taxon>Pleurodeles</taxon>
    </lineage>
</organism>
<evidence type="ECO:0000313" key="2">
    <source>
        <dbReference type="Proteomes" id="UP001066276"/>
    </source>
</evidence>
<protein>
    <submittedName>
        <fullName evidence="1">Uncharacterized protein</fullName>
    </submittedName>
</protein>
<comment type="caution">
    <text evidence="1">The sequence shown here is derived from an EMBL/GenBank/DDBJ whole genome shotgun (WGS) entry which is preliminary data.</text>
</comment>
<gene>
    <name evidence="1" type="ORF">NDU88_005675</name>
</gene>